<dbReference type="PANTHER" id="PTHR31252">
    <property type="entry name" value="DUF4419 DOMAIN-CONTAINING PROTEIN"/>
    <property type="match status" value="1"/>
</dbReference>
<dbReference type="Pfam" id="PF14388">
    <property type="entry name" value="DUF4419"/>
    <property type="match status" value="1"/>
</dbReference>
<dbReference type="EMBL" id="LNIX01000001">
    <property type="protein sequence ID" value="OXA62318.1"/>
    <property type="molecule type" value="Genomic_DNA"/>
</dbReference>
<dbReference type="OrthoDB" id="9973955at2759"/>
<dbReference type="InterPro" id="IPR025533">
    <property type="entry name" value="DUF4419"/>
</dbReference>
<name>A0A226EYN7_FOLCA</name>
<proteinExistence type="predicted"/>
<organism evidence="1 2">
    <name type="scientific">Folsomia candida</name>
    <name type="common">Springtail</name>
    <dbReference type="NCBI Taxonomy" id="158441"/>
    <lineage>
        <taxon>Eukaryota</taxon>
        <taxon>Metazoa</taxon>
        <taxon>Ecdysozoa</taxon>
        <taxon>Arthropoda</taxon>
        <taxon>Hexapoda</taxon>
        <taxon>Collembola</taxon>
        <taxon>Entomobryomorpha</taxon>
        <taxon>Isotomoidea</taxon>
        <taxon>Isotomidae</taxon>
        <taxon>Proisotominae</taxon>
        <taxon>Folsomia</taxon>
    </lineage>
</organism>
<keyword evidence="2" id="KW-1185">Reference proteome</keyword>
<dbReference type="AlphaFoldDB" id="A0A226EYN7"/>
<protein>
    <submittedName>
        <fullName evidence="1">Uncharacterized protein</fullName>
    </submittedName>
</protein>
<evidence type="ECO:0000313" key="2">
    <source>
        <dbReference type="Proteomes" id="UP000198287"/>
    </source>
</evidence>
<dbReference type="Proteomes" id="UP000198287">
    <property type="component" value="Unassembled WGS sequence"/>
</dbReference>
<dbReference type="PANTHER" id="PTHR31252:SF11">
    <property type="entry name" value="DUF4419 DOMAIN-CONTAINING PROTEIN"/>
    <property type="match status" value="1"/>
</dbReference>
<reference evidence="1 2" key="1">
    <citation type="submission" date="2015-12" db="EMBL/GenBank/DDBJ databases">
        <title>The genome of Folsomia candida.</title>
        <authorList>
            <person name="Faddeeva A."/>
            <person name="Derks M.F."/>
            <person name="Anvar Y."/>
            <person name="Smit S."/>
            <person name="Van Straalen N."/>
            <person name="Roelofs D."/>
        </authorList>
    </citation>
    <scope>NUCLEOTIDE SEQUENCE [LARGE SCALE GENOMIC DNA]</scope>
    <source>
        <strain evidence="1 2">VU population</strain>
        <tissue evidence="1">Whole body</tissue>
    </source>
</reference>
<accession>A0A226EYN7</accession>
<comment type="caution">
    <text evidence="1">The sequence shown here is derived from an EMBL/GenBank/DDBJ whole genome shotgun (WGS) entry which is preliminary data.</text>
</comment>
<gene>
    <name evidence="1" type="ORF">Fcan01_00240</name>
</gene>
<sequence>MNSLKFRVSDKEPERYEKYERLDKLSGETLALVRKSDQFRRNNCTETLQGSAFPAKTQIVSNGFVDTVLTCYNRHHNLVLRPDDIWTALIIQFSFYISQSAETFRRKFVNFEGKRELVVHMGGNLRTASYDLFVKLMSEKIDENLVDPSVKAWALPSFSTTTQDDLVARGVVFMATMKKYFDNKFCMCCGIPNVTLEGTVNDWENILKRLDKLKEYELTWWFDMLAPILEQFILAKMGKPDVEFWQKICNRHAGGSGPSYLSGWITAFCVFDEDGKRQGNYNILRMWNGNIVDPQGPWPIVEIDKIPPGSSQ</sequence>
<evidence type="ECO:0000313" key="1">
    <source>
        <dbReference type="EMBL" id="OXA62318.1"/>
    </source>
</evidence>